<dbReference type="EMBL" id="OU466863">
    <property type="protein sequence ID" value="CAH2079761.1"/>
    <property type="molecule type" value="Genomic_DNA"/>
</dbReference>
<gene>
    <name evidence="2" type="ORF">TAV2_LOCUS24284</name>
</gene>
<evidence type="ECO:0000313" key="2">
    <source>
        <dbReference type="EMBL" id="CAH2079761.1"/>
    </source>
</evidence>
<evidence type="ECO:0000313" key="3">
    <source>
        <dbReference type="Proteomes" id="UP000836841"/>
    </source>
</evidence>
<feature type="non-terminal residue" evidence="2">
    <location>
        <position position="1"/>
    </location>
</feature>
<accession>A0AAU9TAE5</accession>
<proteinExistence type="predicted"/>
<protein>
    <submittedName>
        <fullName evidence="2">Uncharacterized protein</fullName>
    </submittedName>
</protein>
<organism evidence="2 3">
    <name type="scientific">Thlaspi arvense</name>
    <name type="common">Field penny-cress</name>
    <dbReference type="NCBI Taxonomy" id="13288"/>
    <lineage>
        <taxon>Eukaryota</taxon>
        <taxon>Viridiplantae</taxon>
        <taxon>Streptophyta</taxon>
        <taxon>Embryophyta</taxon>
        <taxon>Tracheophyta</taxon>
        <taxon>Spermatophyta</taxon>
        <taxon>Magnoliopsida</taxon>
        <taxon>eudicotyledons</taxon>
        <taxon>Gunneridae</taxon>
        <taxon>Pentapetalae</taxon>
        <taxon>rosids</taxon>
        <taxon>malvids</taxon>
        <taxon>Brassicales</taxon>
        <taxon>Brassicaceae</taxon>
        <taxon>Thlaspideae</taxon>
        <taxon>Thlaspi</taxon>
    </lineage>
</organism>
<name>A0AAU9TAE5_THLAR</name>
<reference evidence="2 3" key="1">
    <citation type="submission" date="2022-03" db="EMBL/GenBank/DDBJ databases">
        <authorList>
            <person name="Nunn A."/>
            <person name="Chopra R."/>
            <person name="Nunn A."/>
            <person name="Contreras Garrido A."/>
        </authorList>
    </citation>
    <scope>NUCLEOTIDE SEQUENCE [LARGE SCALE GENOMIC DNA]</scope>
</reference>
<evidence type="ECO:0000256" key="1">
    <source>
        <dbReference type="SAM" id="MobiDB-lite"/>
    </source>
</evidence>
<dbReference type="AlphaFoldDB" id="A0AAU9TAE5"/>
<keyword evidence="3" id="KW-1185">Reference proteome</keyword>
<feature type="region of interest" description="Disordered" evidence="1">
    <location>
        <begin position="1"/>
        <end position="25"/>
    </location>
</feature>
<sequence length="159" mass="17954">TKMDCDGGGTSGDEQYTSVDAKKREKKICHRHTPQQFKRLEARITVTQVMQIAESRAAHDERSSNILLPGENDKIQCENELVEVLLLVETNTNTISKNCIWKTPSSKRSMTNSPTLYPRTSTKKQWWALPLLLRDSKSLKLATRTELIQAISSSSQVAH</sequence>
<feature type="compositionally biased region" description="Gly residues" evidence="1">
    <location>
        <begin position="1"/>
        <end position="11"/>
    </location>
</feature>
<dbReference type="Proteomes" id="UP000836841">
    <property type="component" value="Chromosome 7"/>
</dbReference>